<organism evidence="1 2">
    <name type="scientific">Batillaria attramentaria</name>
    <dbReference type="NCBI Taxonomy" id="370345"/>
    <lineage>
        <taxon>Eukaryota</taxon>
        <taxon>Metazoa</taxon>
        <taxon>Spiralia</taxon>
        <taxon>Lophotrochozoa</taxon>
        <taxon>Mollusca</taxon>
        <taxon>Gastropoda</taxon>
        <taxon>Caenogastropoda</taxon>
        <taxon>Sorbeoconcha</taxon>
        <taxon>Cerithioidea</taxon>
        <taxon>Batillariidae</taxon>
        <taxon>Batillaria</taxon>
    </lineage>
</organism>
<accession>A0ABD0JF89</accession>
<evidence type="ECO:0000313" key="1">
    <source>
        <dbReference type="EMBL" id="KAK7473496.1"/>
    </source>
</evidence>
<proteinExistence type="predicted"/>
<dbReference type="EMBL" id="JACVVK020000467">
    <property type="protein sequence ID" value="KAK7473496.1"/>
    <property type="molecule type" value="Genomic_DNA"/>
</dbReference>
<name>A0ABD0JF89_9CAEN</name>
<dbReference type="Proteomes" id="UP001519460">
    <property type="component" value="Unassembled WGS sequence"/>
</dbReference>
<gene>
    <name evidence="1" type="ORF">BaRGS_00035249</name>
</gene>
<evidence type="ECO:0000313" key="2">
    <source>
        <dbReference type="Proteomes" id="UP001519460"/>
    </source>
</evidence>
<sequence length="257" mass="28623">RRGVLAAEVSTPERKLHREFQKAFSADNSIQEGDTELGTQCTLWDTTTESDMEIGTRVGGGGQQRDRLTDKHTKSEDGFWNEFTNMKGRHRRSLSQNHVGQILPNLGTAADECGVLSRRSPDEVLRHDLALAKVSYRARRVCRVGVGSGGVLALLPEEMVAQEATCRVKARPFQVISQLERSEKRVASVNFHHSAGQCCAEIQSASGYFLSSRPVSSKRGRKDRNKIYSEKCAGGGEFRADVLKIAPKLRRVFNHQR</sequence>
<comment type="caution">
    <text evidence="1">The sequence shown here is derived from an EMBL/GenBank/DDBJ whole genome shotgun (WGS) entry which is preliminary data.</text>
</comment>
<reference evidence="1 2" key="1">
    <citation type="journal article" date="2023" name="Sci. Data">
        <title>Genome assembly of the Korean intertidal mud-creeper Batillaria attramentaria.</title>
        <authorList>
            <person name="Patra A.K."/>
            <person name="Ho P.T."/>
            <person name="Jun S."/>
            <person name="Lee S.J."/>
            <person name="Kim Y."/>
            <person name="Won Y.J."/>
        </authorList>
    </citation>
    <scope>NUCLEOTIDE SEQUENCE [LARGE SCALE GENOMIC DNA]</scope>
    <source>
        <strain evidence="1">Wonlab-2016</strain>
    </source>
</reference>
<dbReference type="AlphaFoldDB" id="A0ABD0JF89"/>
<feature type="non-terminal residue" evidence="1">
    <location>
        <position position="1"/>
    </location>
</feature>
<feature type="non-terminal residue" evidence="1">
    <location>
        <position position="257"/>
    </location>
</feature>
<protein>
    <submittedName>
        <fullName evidence="1">Uncharacterized protein</fullName>
    </submittedName>
</protein>
<keyword evidence="2" id="KW-1185">Reference proteome</keyword>